<evidence type="ECO:0000256" key="5">
    <source>
        <dbReference type="ARBA" id="ARBA00023273"/>
    </source>
</evidence>
<protein>
    <submittedName>
        <fullName evidence="6">Uncharacterized protein</fullName>
    </submittedName>
</protein>
<dbReference type="GO" id="GO:0097546">
    <property type="term" value="C:ciliary base"/>
    <property type="evidence" value="ECO:0007669"/>
    <property type="project" value="TreeGrafter"/>
</dbReference>
<reference evidence="6" key="1">
    <citation type="submission" date="2021-01" db="EMBL/GenBank/DDBJ databases">
        <authorList>
            <person name="Corre E."/>
            <person name="Pelletier E."/>
            <person name="Niang G."/>
            <person name="Scheremetjew M."/>
            <person name="Finn R."/>
            <person name="Kale V."/>
            <person name="Holt S."/>
            <person name="Cochrane G."/>
            <person name="Meng A."/>
            <person name="Brown T."/>
            <person name="Cohen L."/>
        </authorList>
    </citation>
    <scope>NUCLEOTIDE SEQUENCE</scope>
    <source>
        <strain evidence="6">Pop2</strain>
    </source>
</reference>
<proteinExistence type="inferred from homology"/>
<evidence type="ECO:0000256" key="3">
    <source>
        <dbReference type="ARBA" id="ARBA00022737"/>
    </source>
</evidence>
<name>A0A6U3R6Y2_9STRA</name>
<sequence length="190" mass="21996">MKKIDNDENFEWNYGIALASMRKYQTAEESLLQVKSESYKKDLCYLMWLSRCYIMNGKPEDAWVLYKEFEEDQGMNNANDLFKLIELIANDCYRMGHFRYAAKAFNALEELVDDPSEDPEYWEGKRGSCIGAFQQVVAARQKKKEISTSEQEEIITDILAILLNTKNPQSGYVTKIIKRWALENGLGAMS</sequence>
<dbReference type="GO" id="GO:0120170">
    <property type="term" value="F:intraciliary transport particle B binding"/>
    <property type="evidence" value="ECO:0007669"/>
    <property type="project" value="TreeGrafter"/>
</dbReference>
<evidence type="ECO:0000256" key="4">
    <source>
        <dbReference type="ARBA" id="ARBA00022803"/>
    </source>
</evidence>
<dbReference type="EMBL" id="HBGN01017233">
    <property type="protein sequence ID" value="CAD9329991.1"/>
    <property type="molecule type" value="Transcribed_RNA"/>
</dbReference>
<dbReference type="GO" id="GO:0035735">
    <property type="term" value="P:intraciliary transport involved in cilium assembly"/>
    <property type="evidence" value="ECO:0007669"/>
    <property type="project" value="TreeGrafter"/>
</dbReference>
<dbReference type="SUPFAM" id="SSF48452">
    <property type="entry name" value="TPR-like"/>
    <property type="match status" value="1"/>
</dbReference>
<evidence type="ECO:0000256" key="1">
    <source>
        <dbReference type="ARBA" id="ARBA00004138"/>
    </source>
</evidence>
<dbReference type="InterPro" id="IPR030511">
    <property type="entry name" value="TTC26"/>
</dbReference>
<comment type="subcellular location">
    <subcellularLocation>
        <location evidence="1">Cell projection</location>
        <location evidence="1">Cilium</location>
    </subcellularLocation>
</comment>
<dbReference type="PANTHER" id="PTHR14781:SF0">
    <property type="entry name" value="INTRAFLAGELLAR TRANSPORT PROTEIN 56"/>
    <property type="match status" value="1"/>
</dbReference>
<gene>
    <name evidence="6" type="ORF">DBRI1063_LOCUS11056</name>
</gene>
<keyword evidence="3" id="KW-0677">Repeat</keyword>
<dbReference type="PANTHER" id="PTHR14781">
    <property type="entry name" value="INTRAFLAGELLAR TRANSPORT PROTEIN 56"/>
    <property type="match status" value="1"/>
</dbReference>
<evidence type="ECO:0000313" key="6">
    <source>
        <dbReference type="EMBL" id="CAD9329991.1"/>
    </source>
</evidence>
<dbReference type="GO" id="GO:0030992">
    <property type="term" value="C:intraciliary transport particle B"/>
    <property type="evidence" value="ECO:0007669"/>
    <property type="project" value="TreeGrafter"/>
</dbReference>
<accession>A0A6U3R6Y2</accession>
<keyword evidence="4" id="KW-0802">TPR repeat</keyword>
<keyword evidence="5" id="KW-0966">Cell projection</keyword>
<organism evidence="6">
    <name type="scientific">Ditylum brightwellii</name>
    <dbReference type="NCBI Taxonomy" id="49249"/>
    <lineage>
        <taxon>Eukaryota</taxon>
        <taxon>Sar</taxon>
        <taxon>Stramenopiles</taxon>
        <taxon>Ochrophyta</taxon>
        <taxon>Bacillariophyta</taxon>
        <taxon>Mediophyceae</taxon>
        <taxon>Lithodesmiophycidae</taxon>
        <taxon>Lithodesmiales</taxon>
        <taxon>Lithodesmiaceae</taxon>
        <taxon>Ditylum</taxon>
    </lineage>
</organism>
<dbReference type="AlphaFoldDB" id="A0A6U3R6Y2"/>
<dbReference type="GO" id="GO:0036064">
    <property type="term" value="C:ciliary basal body"/>
    <property type="evidence" value="ECO:0007669"/>
    <property type="project" value="TreeGrafter"/>
</dbReference>
<comment type="similarity">
    <text evidence="2">Belongs to the IFT56 family.</text>
</comment>
<dbReference type="GO" id="GO:0035720">
    <property type="term" value="P:intraciliary anterograde transport"/>
    <property type="evidence" value="ECO:0007669"/>
    <property type="project" value="TreeGrafter"/>
</dbReference>
<evidence type="ECO:0000256" key="2">
    <source>
        <dbReference type="ARBA" id="ARBA00007834"/>
    </source>
</evidence>
<dbReference type="Gene3D" id="1.25.40.10">
    <property type="entry name" value="Tetratricopeptide repeat domain"/>
    <property type="match status" value="1"/>
</dbReference>
<dbReference type="InterPro" id="IPR011990">
    <property type="entry name" value="TPR-like_helical_dom_sf"/>
</dbReference>